<dbReference type="InterPro" id="IPR001509">
    <property type="entry name" value="Epimerase_deHydtase"/>
</dbReference>
<proteinExistence type="predicted"/>
<evidence type="ECO:0000313" key="2">
    <source>
        <dbReference type="EMBL" id="GAA0318930.1"/>
    </source>
</evidence>
<protein>
    <submittedName>
        <fullName evidence="2">NAD(P)-dependent oxidoreductase</fullName>
    </submittedName>
</protein>
<organism evidence="2 3">
    <name type="scientific">Actinoallomurus spadix</name>
    <dbReference type="NCBI Taxonomy" id="79912"/>
    <lineage>
        <taxon>Bacteria</taxon>
        <taxon>Bacillati</taxon>
        <taxon>Actinomycetota</taxon>
        <taxon>Actinomycetes</taxon>
        <taxon>Streptosporangiales</taxon>
        <taxon>Thermomonosporaceae</taxon>
        <taxon>Actinoallomurus</taxon>
    </lineage>
</organism>
<dbReference type="PANTHER" id="PTHR43245">
    <property type="entry name" value="BIFUNCTIONAL POLYMYXIN RESISTANCE PROTEIN ARNA"/>
    <property type="match status" value="1"/>
</dbReference>
<evidence type="ECO:0000259" key="1">
    <source>
        <dbReference type="Pfam" id="PF01370"/>
    </source>
</evidence>
<dbReference type="Pfam" id="PF01370">
    <property type="entry name" value="Epimerase"/>
    <property type="match status" value="1"/>
</dbReference>
<comment type="caution">
    <text evidence="2">The sequence shown here is derived from an EMBL/GenBank/DDBJ whole genome shotgun (WGS) entry which is preliminary data.</text>
</comment>
<evidence type="ECO:0000313" key="3">
    <source>
        <dbReference type="Proteomes" id="UP001501822"/>
    </source>
</evidence>
<dbReference type="SUPFAM" id="SSF51735">
    <property type="entry name" value="NAD(P)-binding Rossmann-fold domains"/>
    <property type="match status" value="1"/>
</dbReference>
<keyword evidence="3" id="KW-1185">Reference proteome</keyword>
<reference evidence="3" key="1">
    <citation type="journal article" date="2019" name="Int. J. Syst. Evol. Microbiol.">
        <title>The Global Catalogue of Microorganisms (GCM) 10K type strain sequencing project: providing services to taxonomists for standard genome sequencing and annotation.</title>
        <authorList>
            <consortium name="The Broad Institute Genomics Platform"/>
            <consortium name="The Broad Institute Genome Sequencing Center for Infectious Disease"/>
            <person name="Wu L."/>
            <person name="Ma J."/>
        </authorList>
    </citation>
    <scope>NUCLEOTIDE SEQUENCE [LARGE SCALE GENOMIC DNA]</scope>
    <source>
        <strain evidence="3">JCM 3146</strain>
    </source>
</reference>
<feature type="domain" description="NAD-dependent epimerase/dehydratase" evidence="1">
    <location>
        <begin position="12"/>
        <end position="228"/>
    </location>
</feature>
<dbReference type="Proteomes" id="UP001501822">
    <property type="component" value="Unassembled WGS sequence"/>
</dbReference>
<sequence length="290" mass="31124">MAVIDDSARMRILLTGGTGRVGSRVVPALLNRGDRVRVLVRDSARGAPLAARGAEMMAGDLCDPPTLRGAVDGVDAVVHLAAATGRDASPEQLTSVNRDVTLALARAALRAGAVRFVFASTYFVYGPGRGRPATEDDDLRPQGAYPGSKAAAEEALRDLHRRDGLGLRVLRFALVYGYGDPHLTTSMARIRTWPAHRRLHLVHHADAGQAVLRALHTDGVDGRAFNVADDAPVTAAELHRLHGWSLDAEAADRPLSDPWEGIVDAARIRADLGFRPLFPTVYTAWDAGAW</sequence>
<dbReference type="InterPro" id="IPR036291">
    <property type="entry name" value="NAD(P)-bd_dom_sf"/>
</dbReference>
<name>A0ABP3FLV3_9ACTN</name>
<accession>A0ABP3FLV3</accession>
<dbReference type="Gene3D" id="3.40.50.720">
    <property type="entry name" value="NAD(P)-binding Rossmann-like Domain"/>
    <property type="match status" value="1"/>
</dbReference>
<gene>
    <name evidence="2" type="ORF">GCM10010151_05900</name>
</gene>
<dbReference type="EMBL" id="BAAABM010000007">
    <property type="protein sequence ID" value="GAA0318930.1"/>
    <property type="molecule type" value="Genomic_DNA"/>
</dbReference>
<dbReference type="InterPro" id="IPR050177">
    <property type="entry name" value="Lipid_A_modif_metabolic_enz"/>
</dbReference>